<evidence type="ECO:0000313" key="16">
    <source>
        <dbReference type="Proteomes" id="UP000306954"/>
    </source>
</evidence>
<evidence type="ECO:0000256" key="7">
    <source>
        <dbReference type="ARBA" id="ARBA00022605"/>
    </source>
</evidence>
<proteinExistence type="predicted"/>
<keyword evidence="5" id="KW-0963">Cytoplasm</keyword>
<comment type="pathway">
    <text evidence="2">Metabolic intermediate biosynthesis; prephenate biosynthesis; prephenate from chorismate: step 1/1.</text>
</comment>
<keyword evidence="6" id="KW-0827">Tyrosine biosynthesis</keyword>
<dbReference type="PROSITE" id="PS51169">
    <property type="entry name" value="CHORISMATE_MUT_3"/>
    <property type="match status" value="1"/>
</dbReference>
<feature type="domain" description="HMG box" evidence="14">
    <location>
        <begin position="408"/>
        <end position="486"/>
    </location>
</feature>
<evidence type="ECO:0000256" key="5">
    <source>
        <dbReference type="ARBA" id="ARBA00022490"/>
    </source>
</evidence>
<evidence type="ECO:0000256" key="3">
    <source>
        <dbReference type="ARBA" id="ARBA00012404"/>
    </source>
</evidence>
<name>A0A4T0FZ80_WALIC</name>
<dbReference type="InterPro" id="IPR036263">
    <property type="entry name" value="Chorismate_II_sf"/>
</dbReference>
<evidence type="ECO:0000256" key="13">
    <source>
        <dbReference type="SAM" id="MobiDB-lite"/>
    </source>
</evidence>
<dbReference type="InterPro" id="IPR036910">
    <property type="entry name" value="HMG_box_dom_sf"/>
</dbReference>
<dbReference type="InterPro" id="IPR037039">
    <property type="entry name" value="CM_AroQ_sf_eucaryotic"/>
</dbReference>
<gene>
    <name evidence="15" type="ORF">E3P90_01696</name>
</gene>
<dbReference type="UniPathway" id="UPA00120">
    <property type="reaction ID" value="UER00203"/>
</dbReference>
<dbReference type="Pfam" id="PF00505">
    <property type="entry name" value="HMG_box"/>
    <property type="match status" value="1"/>
</dbReference>
<dbReference type="GO" id="GO:0005737">
    <property type="term" value="C:cytoplasm"/>
    <property type="evidence" value="ECO:0007669"/>
    <property type="project" value="UniProtKB-SubCell"/>
</dbReference>
<feature type="DNA-binding region" description="HMG box" evidence="12">
    <location>
        <begin position="408"/>
        <end position="486"/>
    </location>
</feature>
<feature type="compositionally biased region" description="Basic and acidic residues" evidence="13">
    <location>
        <begin position="274"/>
        <end position="300"/>
    </location>
</feature>
<dbReference type="GO" id="GO:0004106">
    <property type="term" value="F:chorismate mutase activity"/>
    <property type="evidence" value="ECO:0007669"/>
    <property type="project" value="UniProtKB-EC"/>
</dbReference>
<keyword evidence="8" id="KW-0057">Aromatic amino acid biosynthesis</keyword>
<keyword evidence="12" id="KW-0539">Nucleus</keyword>
<evidence type="ECO:0000256" key="11">
    <source>
        <dbReference type="ARBA" id="ARBA00023979"/>
    </source>
</evidence>
<dbReference type="Gene3D" id="1.10.590.10">
    <property type="entry name" value="Chorismate mutase, AroQ class superfamily, eukaryotic"/>
    <property type="match status" value="1"/>
</dbReference>
<reference evidence="15 16" key="1">
    <citation type="submission" date="2019-03" db="EMBL/GenBank/DDBJ databases">
        <title>Sequencing 23 genomes of Wallemia ichthyophaga.</title>
        <authorList>
            <person name="Gostincar C."/>
        </authorList>
    </citation>
    <scope>NUCLEOTIDE SEQUENCE [LARGE SCALE GENOMIC DNA]</scope>
    <source>
        <strain evidence="15 16">EXF-8621</strain>
    </source>
</reference>
<dbReference type="GO" id="GO:0003677">
    <property type="term" value="F:DNA binding"/>
    <property type="evidence" value="ECO:0007669"/>
    <property type="project" value="UniProtKB-UniRule"/>
</dbReference>
<evidence type="ECO:0000256" key="4">
    <source>
        <dbReference type="ARBA" id="ARBA00020296"/>
    </source>
</evidence>
<dbReference type="SMART" id="SM00398">
    <property type="entry name" value="HMG"/>
    <property type="match status" value="2"/>
</dbReference>
<feature type="region of interest" description="Disordered" evidence="13">
    <location>
        <begin position="269"/>
        <end position="305"/>
    </location>
</feature>
<evidence type="ECO:0000256" key="1">
    <source>
        <dbReference type="ARBA" id="ARBA00004496"/>
    </source>
</evidence>
<dbReference type="NCBIfam" id="TIGR01802">
    <property type="entry name" value="CM_pl-yst"/>
    <property type="match status" value="1"/>
</dbReference>
<keyword evidence="7" id="KW-0028">Amino-acid biosynthesis</keyword>
<dbReference type="EMBL" id="SPOF01000015">
    <property type="protein sequence ID" value="TIB13206.1"/>
    <property type="molecule type" value="Genomic_DNA"/>
</dbReference>
<dbReference type="InterPro" id="IPR002701">
    <property type="entry name" value="CM_II_prokaryot"/>
</dbReference>
<sequence length="490" mass="56066">MAQLLDLNSIRSVLVRLEDTIIFSLIERAQFSCNARTYQPCAFSNELPGWQGSWLDWILLGTEEFQAKARRYQSPDEYPFSNPSDLPDPVLPPLEYEPVLHEPAVTNVNDKIMQFYTQEIVPSITKPGDDLNYGSTATRDVETLQAVSRRVHYGMFVSESKYRADVDTFNTAIKANDVKTLESLITKPQVEAALLKRLERKARHYGQDESQGGSMHDMKVDPEVVVRMYKDHVIPLTKVVEVEPDLLADQLQSFVGLEIVVNGRAYTDPATKTQDAEKEKARKQLEKEKEKAKKAKDAVKTKLSPPKQAPTAWQLFFIEELDKARQQGKIEIGVISHSASELYKKLTDAEKMPYVEHSKELRAKQAKEFAEYIKSLPYDVLKKENSLRTKLRKQGKKGVQKIRDPNAPKRPLTAYFAYLKDLRDKEDFRQSIFGNDATGWLQSSIIDQSRAASDKWKALSEDVKQTYKDKATEAKKKYEDAKIEYQNSFL</sequence>
<dbReference type="Gene3D" id="1.10.30.10">
    <property type="entry name" value="High mobility group box domain"/>
    <property type="match status" value="2"/>
</dbReference>
<dbReference type="InterPro" id="IPR008238">
    <property type="entry name" value="Chorismate_mutase_AroQ_euk"/>
</dbReference>
<evidence type="ECO:0000256" key="12">
    <source>
        <dbReference type="PROSITE-ProRule" id="PRU00267"/>
    </source>
</evidence>
<evidence type="ECO:0000313" key="15">
    <source>
        <dbReference type="EMBL" id="TIB13206.1"/>
    </source>
</evidence>
<dbReference type="SUPFAM" id="SSF48600">
    <property type="entry name" value="Chorismate mutase II"/>
    <property type="match status" value="1"/>
</dbReference>
<evidence type="ECO:0000256" key="9">
    <source>
        <dbReference type="ARBA" id="ARBA00023222"/>
    </source>
</evidence>
<dbReference type="GO" id="GO:0005634">
    <property type="term" value="C:nucleus"/>
    <property type="evidence" value="ECO:0007669"/>
    <property type="project" value="UniProtKB-UniRule"/>
</dbReference>
<dbReference type="Pfam" id="PF09011">
    <property type="entry name" value="HMG_box_2"/>
    <property type="match status" value="1"/>
</dbReference>
<comment type="caution">
    <text evidence="15">The sequence shown here is derived from an EMBL/GenBank/DDBJ whole genome shotgun (WGS) entry which is preliminary data.</text>
</comment>
<dbReference type="GO" id="GO:0046417">
    <property type="term" value="P:chorismate metabolic process"/>
    <property type="evidence" value="ECO:0007669"/>
    <property type="project" value="InterPro"/>
</dbReference>
<dbReference type="OrthoDB" id="191918at2759"/>
<feature type="domain" description="HMG box" evidence="14">
    <location>
        <begin position="306"/>
        <end position="373"/>
    </location>
</feature>
<dbReference type="AlphaFoldDB" id="A0A4T0FZ80"/>
<evidence type="ECO:0000256" key="2">
    <source>
        <dbReference type="ARBA" id="ARBA00004817"/>
    </source>
</evidence>
<dbReference type="Pfam" id="PF01817">
    <property type="entry name" value="CM_2"/>
    <property type="match status" value="1"/>
</dbReference>
<dbReference type="Proteomes" id="UP000306954">
    <property type="component" value="Unassembled WGS sequence"/>
</dbReference>
<protein>
    <recommendedName>
        <fullName evidence="4">Chorismate mutase</fullName>
        <ecNumber evidence="3">5.4.99.5</ecNumber>
    </recommendedName>
</protein>
<feature type="DNA-binding region" description="HMG box" evidence="12">
    <location>
        <begin position="306"/>
        <end position="373"/>
    </location>
</feature>
<keyword evidence="10" id="KW-0413">Isomerase</keyword>
<evidence type="ECO:0000256" key="6">
    <source>
        <dbReference type="ARBA" id="ARBA00022498"/>
    </source>
</evidence>
<dbReference type="SUPFAM" id="SSF47095">
    <property type="entry name" value="HMG-box"/>
    <property type="match status" value="2"/>
</dbReference>
<keyword evidence="9" id="KW-0584">Phenylalanine biosynthesis</keyword>
<comment type="catalytic activity">
    <reaction evidence="11">
        <text>chorismate = prephenate</text>
        <dbReference type="Rhea" id="RHEA:13897"/>
        <dbReference type="ChEBI" id="CHEBI:29748"/>
        <dbReference type="ChEBI" id="CHEBI:29934"/>
        <dbReference type="EC" id="5.4.99.5"/>
    </reaction>
    <physiologicalReaction direction="left-to-right" evidence="11">
        <dbReference type="Rhea" id="RHEA:13898"/>
    </physiologicalReaction>
</comment>
<organism evidence="15 16">
    <name type="scientific">Wallemia ichthyophaga</name>
    <dbReference type="NCBI Taxonomy" id="245174"/>
    <lineage>
        <taxon>Eukaryota</taxon>
        <taxon>Fungi</taxon>
        <taxon>Dikarya</taxon>
        <taxon>Basidiomycota</taxon>
        <taxon>Wallemiomycotina</taxon>
        <taxon>Wallemiomycetes</taxon>
        <taxon>Wallemiales</taxon>
        <taxon>Wallemiaceae</taxon>
        <taxon>Wallemia</taxon>
    </lineage>
</organism>
<dbReference type="PROSITE" id="PS50118">
    <property type="entry name" value="HMG_BOX_2"/>
    <property type="match status" value="2"/>
</dbReference>
<dbReference type="InterPro" id="IPR009071">
    <property type="entry name" value="HMG_box_dom"/>
</dbReference>
<accession>A0A4T0FZ80</accession>
<comment type="subcellular location">
    <subcellularLocation>
        <location evidence="1">Cytoplasm</location>
    </subcellularLocation>
</comment>
<dbReference type="EC" id="5.4.99.5" evidence="3"/>
<dbReference type="PANTHER" id="PTHR21145:SF12">
    <property type="entry name" value="CHORISMATE MUTASE"/>
    <property type="match status" value="1"/>
</dbReference>
<evidence type="ECO:0000256" key="10">
    <source>
        <dbReference type="ARBA" id="ARBA00023235"/>
    </source>
</evidence>
<dbReference type="PANTHER" id="PTHR21145">
    <property type="entry name" value="CHORISMATE MUTASE"/>
    <property type="match status" value="1"/>
</dbReference>
<dbReference type="GO" id="GO:0006571">
    <property type="term" value="P:tyrosine biosynthetic process"/>
    <property type="evidence" value="ECO:0007669"/>
    <property type="project" value="UniProtKB-KW"/>
</dbReference>
<evidence type="ECO:0000259" key="14">
    <source>
        <dbReference type="PROSITE" id="PS50118"/>
    </source>
</evidence>
<keyword evidence="12" id="KW-0238">DNA-binding</keyword>
<evidence type="ECO:0000256" key="8">
    <source>
        <dbReference type="ARBA" id="ARBA00023141"/>
    </source>
</evidence>
<dbReference type="GO" id="GO:0009094">
    <property type="term" value="P:L-phenylalanine biosynthetic process"/>
    <property type="evidence" value="ECO:0007669"/>
    <property type="project" value="UniProtKB-KW"/>
</dbReference>